<keyword evidence="1" id="KW-1133">Transmembrane helix</keyword>
<keyword evidence="1" id="KW-0812">Transmembrane</keyword>
<feature type="transmembrane region" description="Helical" evidence="1">
    <location>
        <begin position="169"/>
        <end position="189"/>
    </location>
</feature>
<dbReference type="Proteomes" id="UP000294650">
    <property type="component" value="Unassembled WGS sequence"/>
</dbReference>
<feature type="transmembrane region" description="Helical" evidence="1">
    <location>
        <begin position="103"/>
        <end position="130"/>
    </location>
</feature>
<dbReference type="Pfam" id="PF04854">
    <property type="entry name" value="DUF624"/>
    <property type="match status" value="1"/>
</dbReference>
<evidence type="ECO:0000313" key="3">
    <source>
        <dbReference type="Proteomes" id="UP000294650"/>
    </source>
</evidence>
<comment type="caution">
    <text evidence="2">The sequence shown here is derived from an EMBL/GenBank/DDBJ whole genome shotgun (WGS) entry which is preliminary data.</text>
</comment>
<evidence type="ECO:0000256" key="1">
    <source>
        <dbReference type="SAM" id="Phobius"/>
    </source>
</evidence>
<dbReference type="EMBL" id="SMAN01000013">
    <property type="protein sequence ID" value="TCT20491.1"/>
    <property type="molecule type" value="Genomic_DNA"/>
</dbReference>
<accession>A0A4R3MY11</accession>
<dbReference type="OrthoDB" id="2182676at2"/>
<feature type="transmembrane region" description="Helical" evidence="1">
    <location>
        <begin position="7"/>
        <end position="27"/>
    </location>
</feature>
<sequence>MGTANNVFVRGMEIFSAFVVLNITWMICSFPLITSFSSTLALFAVMRDILVNGIQPGYMKQFFIYFKQFLGKGMQLFLFWGIPGILFLADFFLFQTIDFAGKGFLYSVLIFCSLIYLVTSLALFPAMVYQKSNSLPVLLKHALFYGLGKPGYSIPSIFIVAGFAAVVIWYPFFLLISFSMLAFILVYWYRKTYERMMKHI</sequence>
<reference evidence="2 3" key="1">
    <citation type="submission" date="2019-03" db="EMBL/GenBank/DDBJ databases">
        <title>Genomic Encyclopedia of Type Strains, Phase IV (KMG-IV): sequencing the most valuable type-strain genomes for metagenomic binning, comparative biology and taxonomic classification.</title>
        <authorList>
            <person name="Goeker M."/>
        </authorList>
    </citation>
    <scope>NUCLEOTIDE SEQUENCE [LARGE SCALE GENOMIC DNA]</scope>
    <source>
        <strain evidence="2 3">DSM 25894</strain>
    </source>
</reference>
<dbReference type="InterPro" id="IPR006938">
    <property type="entry name" value="DUF624"/>
</dbReference>
<evidence type="ECO:0000313" key="2">
    <source>
        <dbReference type="EMBL" id="TCT20491.1"/>
    </source>
</evidence>
<feature type="transmembrane region" description="Helical" evidence="1">
    <location>
        <begin position="76"/>
        <end position="97"/>
    </location>
</feature>
<gene>
    <name evidence="2" type="ORF">EDD68_11355</name>
</gene>
<organism evidence="2 3">
    <name type="scientific">Melghiribacillus thermohalophilus</name>
    <dbReference type="NCBI Taxonomy" id="1324956"/>
    <lineage>
        <taxon>Bacteria</taxon>
        <taxon>Bacillati</taxon>
        <taxon>Bacillota</taxon>
        <taxon>Bacilli</taxon>
        <taxon>Bacillales</taxon>
        <taxon>Bacillaceae</taxon>
        <taxon>Melghiribacillus</taxon>
    </lineage>
</organism>
<name>A0A4R3MY11_9BACI</name>
<feature type="transmembrane region" description="Helical" evidence="1">
    <location>
        <begin position="142"/>
        <end position="163"/>
    </location>
</feature>
<protein>
    <submittedName>
        <fullName evidence="2">Putative membrane protein YesL</fullName>
    </submittedName>
</protein>
<dbReference type="AlphaFoldDB" id="A0A4R3MY11"/>
<feature type="transmembrane region" description="Helical" evidence="1">
    <location>
        <begin position="33"/>
        <end position="55"/>
    </location>
</feature>
<dbReference type="RefSeq" id="WP_132372073.1">
    <property type="nucleotide sequence ID" value="NZ_SMAN01000013.1"/>
</dbReference>
<proteinExistence type="predicted"/>
<keyword evidence="3" id="KW-1185">Reference proteome</keyword>
<keyword evidence="1" id="KW-0472">Membrane</keyword>